<dbReference type="EMBL" id="KI912112">
    <property type="protein sequence ID" value="ETS82035.1"/>
    <property type="molecule type" value="Genomic_DNA"/>
</dbReference>
<feature type="transmembrane region" description="Helical" evidence="2">
    <location>
        <begin position="90"/>
        <end position="111"/>
    </location>
</feature>
<dbReference type="HOGENOM" id="CLU_060790_0_0_1"/>
<keyword evidence="2" id="KW-0812">Transmembrane</keyword>
<dbReference type="InterPro" id="IPR012472">
    <property type="entry name" value="MCP1_TM"/>
</dbReference>
<feature type="transmembrane region" description="Helical" evidence="2">
    <location>
        <begin position="136"/>
        <end position="155"/>
    </location>
</feature>
<keyword evidence="2" id="KW-0472">Membrane</keyword>
<dbReference type="AlphaFoldDB" id="W3X7K3"/>
<evidence type="ECO:0000313" key="4">
    <source>
        <dbReference type="EMBL" id="ETS82035.1"/>
    </source>
</evidence>
<evidence type="ECO:0000256" key="1">
    <source>
        <dbReference type="SAM" id="MobiDB-lite"/>
    </source>
</evidence>
<dbReference type="KEGG" id="pfy:PFICI_07037"/>
<name>W3X7K3_PESFW</name>
<reference evidence="5" key="1">
    <citation type="journal article" date="2015" name="BMC Genomics">
        <title>Genomic and transcriptomic analysis of the endophytic fungus Pestalotiopsis fici reveals its lifestyle and high potential for synthesis of natural products.</title>
        <authorList>
            <person name="Wang X."/>
            <person name="Zhang X."/>
            <person name="Liu L."/>
            <person name="Xiang M."/>
            <person name="Wang W."/>
            <person name="Sun X."/>
            <person name="Che Y."/>
            <person name="Guo L."/>
            <person name="Liu G."/>
            <person name="Guo L."/>
            <person name="Wang C."/>
            <person name="Yin W.B."/>
            <person name="Stadler M."/>
            <person name="Zhang X."/>
            <person name="Liu X."/>
        </authorList>
    </citation>
    <scope>NUCLEOTIDE SEQUENCE [LARGE SCALE GENOMIC DNA]</scope>
    <source>
        <strain evidence="5">W106-1 / CGMCC3.15140</strain>
    </source>
</reference>
<dbReference type="Pfam" id="PF07950">
    <property type="entry name" value="MCP1_TM"/>
    <property type="match status" value="1"/>
</dbReference>
<feature type="transmembrane region" description="Helical" evidence="2">
    <location>
        <begin position="198"/>
        <end position="218"/>
    </location>
</feature>
<dbReference type="InterPro" id="IPR039960">
    <property type="entry name" value="MCP1"/>
</dbReference>
<dbReference type="FunCoup" id="W3X7K3">
    <property type="interactions" value="13"/>
</dbReference>
<feature type="region of interest" description="Disordered" evidence="1">
    <location>
        <begin position="21"/>
        <end position="59"/>
    </location>
</feature>
<dbReference type="PANTHER" id="PTHR38409:SF1">
    <property type="entry name" value="MITOCHONDRIAL ADAPTER PROTEIN MCP1"/>
    <property type="match status" value="1"/>
</dbReference>
<dbReference type="GeneID" id="19272050"/>
<dbReference type="eggNOG" id="ENOG502RYUN">
    <property type="taxonomic scope" value="Eukaryota"/>
</dbReference>
<gene>
    <name evidence="4" type="ORF">PFICI_07037</name>
</gene>
<dbReference type="GO" id="GO:0055088">
    <property type="term" value="P:lipid homeostasis"/>
    <property type="evidence" value="ECO:0007669"/>
    <property type="project" value="InterPro"/>
</dbReference>
<feature type="domain" description="Mitochondrial adapter protein MCP1 transmembrane" evidence="3">
    <location>
        <begin position="212"/>
        <end position="323"/>
    </location>
</feature>
<dbReference type="GO" id="GO:0005741">
    <property type="term" value="C:mitochondrial outer membrane"/>
    <property type="evidence" value="ECO:0007669"/>
    <property type="project" value="TreeGrafter"/>
</dbReference>
<evidence type="ECO:0000259" key="3">
    <source>
        <dbReference type="Pfam" id="PF07950"/>
    </source>
</evidence>
<feature type="transmembrane region" description="Helical" evidence="2">
    <location>
        <begin position="296"/>
        <end position="320"/>
    </location>
</feature>
<dbReference type="GO" id="GO:0007005">
    <property type="term" value="P:mitochondrion organization"/>
    <property type="evidence" value="ECO:0007669"/>
    <property type="project" value="TreeGrafter"/>
</dbReference>
<evidence type="ECO:0000313" key="5">
    <source>
        <dbReference type="Proteomes" id="UP000030651"/>
    </source>
</evidence>
<keyword evidence="2" id="KW-1133">Transmembrane helix</keyword>
<evidence type="ECO:0000256" key="2">
    <source>
        <dbReference type="SAM" id="Phobius"/>
    </source>
</evidence>
<keyword evidence="5" id="KW-1185">Reference proteome</keyword>
<dbReference type="STRING" id="1229662.W3X7K3"/>
<dbReference type="OMA" id="GWEAKGW"/>
<organism evidence="4 5">
    <name type="scientific">Pestalotiopsis fici (strain W106-1 / CGMCC3.15140)</name>
    <dbReference type="NCBI Taxonomy" id="1229662"/>
    <lineage>
        <taxon>Eukaryota</taxon>
        <taxon>Fungi</taxon>
        <taxon>Dikarya</taxon>
        <taxon>Ascomycota</taxon>
        <taxon>Pezizomycotina</taxon>
        <taxon>Sordariomycetes</taxon>
        <taxon>Xylariomycetidae</taxon>
        <taxon>Amphisphaeriales</taxon>
        <taxon>Sporocadaceae</taxon>
        <taxon>Pestalotiopsis</taxon>
    </lineage>
</organism>
<dbReference type="PANTHER" id="PTHR38409">
    <property type="entry name" value="MDM10-COMPLEMENTING PROTEIN 1"/>
    <property type="match status" value="1"/>
</dbReference>
<dbReference type="RefSeq" id="XP_007833809.1">
    <property type="nucleotide sequence ID" value="XM_007835618.1"/>
</dbReference>
<protein>
    <recommendedName>
        <fullName evidence="3">Mitochondrial adapter protein MCP1 transmembrane domain-containing protein</fullName>
    </recommendedName>
</protein>
<dbReference type="OrthoDB" id="10259513at2759"/>
<dbReference type="InParanoid" id="W3X7K3"/>
<accession>W3X7K3</accession>
<dbReference type="Proteomes" id="UP000030651">
    <property type="component" value="Unassembled WGS sequence"/>
</dbReference>
<proteinExistence type="predicted"/>
<sequence length="342" mass="37321">MESRTPALTHKASQETMISLLQLDPQPIAESPSQEKPLPPLPEENLDESTGSLNSQSTFGSSSLHSSALGLSGSNHGAVYYLTRIQRYSFYTFTAFAGLHMVNTSLIPLIYQNVPYSEPFLLMAREIYQTSVSEPLLVGLPIAAHVLAGLSLRLVRRSQNLKRYGGATPGMYALHRSKTSSTSSSDRSKNGLRIWPQLSNVSISGYILLPPLLAHIFMNRVLPLMVEGDSSNIGLEYVAHGFARHGIQPWIAYTLLLAVGVGHMAWGWAKWLGVAPPVGWRRTTVDKKLRKRRSRAWWSINSIAALVGVAWAAGGLGIVARAGAADGWLGKVYDGIYARTGQ</sequence>
<feature type="transmembrane region" description="Helical" evidence="2">
    <location>
        <begin position="250"/>
        <end position="275"/>
    </location>
</feature>